<organism evidence="1 2">
    <name type="scientific">Chironomus riparius</name>
    <dbReference type="NCBI Taxonomy" id="315576"/>
    <lineage>
        <taxon>Eukaryota</taxon>
        <taxon>Metazoa</taxon>
        <taxon>Ecdysozoa</taxon>
        <taxon>Arthropoda</taxon>
        <taxon>Hexapoda</taxon>
        <taxon>Insecta</taxon>
        <taxon>Pterygota</taxon>
        <taxon>Neoptera</taxon>
        <taxon>Endopterygota</taxon>
        <taxon>Diptera</taxon>
        <taxon>Nematocera</taxon>
        <taxon>Chironomoidea</taxon>
        <taxon>Chironomidae</taxon>
        <taxon>Chironominae</taxon>
        <taxon>Chironomus</taxon>
    </lineage>
</organism>
<evidence type="ECO:0000313" key="2">
    <source>
        <dbReference type="Proteomes" id="UP001153620"/>
    </source>
</evidence>
<reference evidence="1" key="2">
    <citation type="submission" date="2022-10" db="EMBL/GenBank/DDBJ databases">
        <authorList>
            <consortium name="ENA_rothamsted_submissions"/>
            <consortium name="culmorum"/>
            <person name="King R."/>
        </authorList>
    </citation>
    <scope>NUCLEOTIDE SEQUENCE</scope>
</reference>
<dbReference type="OrthoDB" id="6434695at2759"/>
<dbReference type="AlphaFoldDB" id="A0A9P0JBE4"/>
<dbReference type="Proteomes" id="UP001153620">
    <property type="component" value="Chromosome 4"/>
</dbReference>
<dbReference type="Pfam" id="PF13606">
    <property type="entry name" value="Ank_3"/>
    <property type="match status" value="1"/>
</dbReference>
<dbReference type="Gene3D" id="1.25.40.20">
    <property type="entry name" value="Ankyrin repeat-containing domain"/>
    <property type="match status" value="1"/>
</dbReference>
<reference evidence="1" key="1">
    <citation type="submission" date="2022-01" db="EMBL/GenBank/DDBJ databases">
        <authorList>
            <person name="King R."/>
        </authorList>
    </citation>
    <scope>NUCLEOTIDE SEQUENCE</scope>
</reference>
<dbReference type="EMBL" id="OU895880">
    <property type="protein sequence ID" value="CAH1733503.1"/>
    <property type="molecule type" value="Genomic_DNA"/>
</dbReference>
<gene>
    <name evidence="1" type="ORF">CHIRRI_LOCUS12859</name>
</gene>
<dbReference type="InterPro" id="IPR002110">
    <property type="entry name" value="Ankyrin_rpt"/>
</dbReference>
<accession>A0A9P0JBE4</accession>
<keyword evidence="2" id="KW-1185">Reference proteome</keyword>
<protein>
    <submittedName>
        <fullName evidence="1">Uncharacterized protein</fullName>
    </submittedName>
</protein>
<sequence length="209" mass="24996">MKVNRNLLMVAAVKVKNMRLHKWMWSVMGVAYETHVKFKELAMKTDENGRTMLQLAVMHNKLEIIQWIWKKLDKEVFNIKELRNFFTKIDLTGKNILHLAAEHCKDPKIHDWLWEMASQKFGKETLKELTDRVDKDERNFFHLAAIFNSNAVFTELYTLAKKHLGAVDMRKLLRKKELVYDENVFDVAKQHAKDSNIHQWLKTKRHKYF</sequence>
<name>A0A9P0JBE4_9DIPT</name>
<evidence type="ECO:0000313" key="1">
    <source>
        <dbReference type="EMBL" id="CAH1733503.1"/>
    </source>
</evidence>
<proteinExistence type="predicted"/>
<dbReference type="InterPro" id="IPR036770">
    <property type="entry name" value="Ankyrin_rpt-contain_sf"/>
</dbReference>
<dbReference type="SUPFAM" id="SSF48403">
    <property type="entry name" value="Ankyrin repeat"/>
    <property type="match status" value="1"/>
</dbReference>